<dbReference type="InterPro" id="IPR000212">
    <property type="entry name" value="DNA_helicase_UvrD/REP"/>
</dbReference>
<dbReference type="InterPro" id="IPR027417">
    <property type="entry name" value="P-loop_NTPase"/>
</dbReference>
<reference evidence="19 20" key="1">
    <citation type="submission" date="2021-08" db="EMBL/GenBank/DDBJ databases">
        <title>Culture and genomic analysis of Symbiopectobacterium purcellii sp. nov. gen. nov., isolated from the leafhopper Empoasca decipiens.</title>
        <authorList>
            <person name="Nadal-Jimenez P."/>
            <person name="Siozios S."/>
            <person name="Halliday N."/>
            <person name="Camara M."/>
            <person name="Hurst G.D.D."/>
        </authorList>
    </citation>
    <scope>NUCLEOTIDE SEQUENCE [LARGE SCALE GENOMIC DNA]</scope>
    <source>
        <strain evidence="19 20">SyEd1</strain>
    </source>
</reference>
<dbReference type="NCBIfam" id="TIGR00609">
    <property type="entry name" value="recB"/>
    <property type="match status" value="1"/>
</dbReference>
<keyword evidence="5 15" id="KW-0378">Hydrolase</keyword>
<keyword evidence="9 15" id="KW-0460">Magnesium</keyword>
<dbReference type="Pfam" id="PF00580">
    <property type="entry name" value="UvrD-helicase"/>
    <property type="match status" value="1"/>
</dbReference>
<evidence type="ECO:0000256" key="11">
    <source>
        <dbReference type="ARBA" id="ARBA00023204"/>
    </source>
</evidence>
<feature type="active site" description="For nuclease activity" evidence="15">
    <location>
        <position position="1098"/>
    </location>
</feature>
<keyword evidence="7 15" id="KW-0269">Exonuclease</keyword>
<comment type="miscellaneous">
    <text evidence="15">In the RecBCD complex, RecB has a slow 3'-5' helicase, an exonuclease activity and loads RecA onto ssDNA, RecD has a fast 5'-3' helicase activity, while RecC stimulates the ATPase and processivity of the RecB helicase and contributes to recognition of the Chi site.</text>
</comment>
<proteinExistence type="inferred from homology"/>
<feature type="binding site" evidence="15">
    <location>
        <position position="1085"/>
    </location>
    <ligand>
        <name>Mg(2+)</name>
        <dbReference type="ChEBI" id="CHEBI:18420"/>
    </ligand>
</feature>
<evidence type="ECO:0000256" key="7">
    <source>
        <dbReference type="ARBA" id="ARBA00022839"/>
    </source>
</evidence>
<dbReference type="NCBIfam" id="NF008128">
    <property type="entry name" value="PRK10876.1"/>
    <property type="match status" value="1"/>
</dbReference>
<evidence type="ECO:0000256" key="16">
    <source>
        <dbReference type="PROSITE-ProRule" id="PRU00560"/>
    </source>
</evidence>
<dbReference type="EMBL" id="CP081864">
    <property type="protein sequence ID" value="QZN95323.1"/>
    <property type="molecule type" value="Genomic_DNA"/>
</dbReference>
<evidence type="ECO:0000256" key="6">
    <source>
        <dbReference type="ARBA" id="ARBA00022806"/>
    </source>
</evidence>
<dbReference type="Gene3D" id="3.40.50.300">
    <property type="entry name" value="P-loop containing nucleotide triphosphate hydrolases"/>
    <property type="match status" value="2"/>
</dbReference>
<comment type="function">
    <text evidence="15">A helicase/nuclease that prepares dsDNA breaks (DSB) for recombinational DNA repair. Binds to DSBs and unwinds DNA via a highly rapid and processive ATP-dependent bidirectional helicase activity. Unwinds dsDNA until it encounters a Chi (crossover hotspot instigator) sequence from the 3' direction. Cuts ssDNA a few nucleotides 3' to the Chi site. The properties and activities of the enzyme are changed at Chi. The Chi-altered holoenzyme produces a long 3'-ssDNA overhang and facilitates RecA-binding to the ssDNA for homologous DNA recombination and repair. Holoenzyme degrades any linearized DNA that is unable to undergo homologous recombination. In the holoenzyme this subunit contributes ATPase, 3'-5' helicase, exonuclease activity and loads RecA onto ssDNA.</text>
</comment>
<feature type="domain" description="UvrD-like helicase C-terminal" evidence="18">
    <location>
        <begin position="467"/>
        <end position="746"/>
    </location>
</feature>
<keyword evidence="2 15" id="KW-0479">Metal-binding</keyword>
<evidence type="ECO:0000259" key="17">
    <source>
        <dbReference type="PROSITE" id="PS51198"/>
    </source>
</evidence>
<comment type="catalytic activity">
    <reaction evidence="13 15">
        <text>Couples ATP hydrolysis with the unwinding of duplex DNA by translocating in the 3'-5' direction.</text>
        <dbReference type="EC" id="5.6.2.4"/>
    </reaction>
</comment>
<dbReference type="InterPro" id="IPR014016">
    <property type="entry name" value="UvrD-like_ATP-bd"/>
</dbReference>
<dbReference type="PANTHER" id="PTHR11070:SF23">
    <property type="entry name" value="RECBCD ENZYME SUBUNIT RECB"/>
    <property type="match status" value="1"/>
</dbReference>
<dbReference type="SUPFAM" id="SSF52980">
    <property type="entry name" value="Restriction endonuclease-like"/>
    <property type="match status" value="1"/>
</dbReference>
<keyword evidence="20" id="KW-1185">Reference proteome</keyword>
<dbReference type="PANTHER" id="PTHR11070">
    <property type="entry name" value="UVRD / RECB / PCRA DNA HELICASE FAMILY MEMBER"/>
    <property type="match status" value="1"/>
</dbReference>
<comment type="catalytic activity">
    <reaction evidence="15">
        <text>Exonucleolytic cleavage (in the presence of ATP) in either 5'- to 3'- or 3'- to 5'-direction to yield 5'-phosphooligonucleotides.</text>
        <dbReference type="EC" id="3.1.11.5"/>
    </reaction>
</comment>
<feature type="region of interest" description="DNA-binding and helicase activity, interacts with RecC" evidence="15">
    <location>
        <begin position="1"/>
        <end position="849"/>
    </location>
</feature>
<dbReference type="HAMAP" id="MF_01485">
    <property type="entry name" value="RecB"/>
    <property type="match status" value="1"/>
</dbReference>
<keyword evidence="3 15" id="KW-0547">Nucleotide-binding</keyword>
<name>A0ABX9AJH8_9ENTR</name>
<dbReference type="InterPro" id="IPR011604">
    <property type="entry name" value="PDDEXK-like_dom_sf"/>
</dbReference>
<keyword evidence="4 15" id="KW-0227">DNA damage</keyword>
<dbReference type="InterPro" id="IPR011335">
    <property type="entry name" value="Restrct_endonuc-II-like"/>
</dbReference>
<evidence type="ECO:0000256" key="4">
    <source>
        <dbReference type="ARBA" id="ARBA00022763"/>
    </source>
</evidence>
<keyword evidence="10 15" id="KW-0238">DNA-binding</keyword>
<dbReference type="Gene3D" id="1.10.486.10">
    <property type="entry name" value="PCRA, domain 4"/>
    <property type="match status" value="1"/>
</dbReference>
<dbReference type="InterPro" id="IPR004586">
    <property type="entry name" value="RecB"/>
</dbReference>
<evidence type="ECO:0000256" key="12">
    <source>
        <dbReference type="ARBA" id="ARBA00023235"/>
    </source>
</evidence>
<dbReference type="SUPFAM" id="SSF52540">
    <property type="entry name" value="P-loop containing nucleoside triphosphate hydrolases"/>
    <property type="match status" value="1"/>
</dbReference>
<protein>
    <recommendedName>
        <fullName evidence="15">RecBCD enzyme subunit RecB</fullName>
        <ecNumber evidence="15">3.1.11.5</ecNumber>
        <ecNumber evidence="15">5.6.2.4</ecNumber>
    </recommendedName>
    <alternativeName>
        <fullName evidence="15">DNA 3'-5' helicase subunit RecB</fullName>
    </alternativeName>
    <alternativeName>
        <fullName evidence="15">Exonuclease V subunit RecB</fullName>
        <shortName evidence="15">ExoV subunit RecB</shortName>
    </alternativeName>
    <alternativeName>
        <fullName evidence="15">Helicase/nuclease RecBCD subunit RecB</fullName>
    </alternativeName>
</protein>
<feature type="binding site" evidence="15">
    <location>
        <position position="1098"/>
    </location>
    <ligand>
        <name>Mg(2+)</name>
        <dbReference type="ChEBI" id="CHEBI:18420"/>
    </ligand>
</feature>
<sequence length="1201" mass="135231">MSQDTPRTLDVLTLPLFGEQLIEASAGTGKTYTLAGLYLRLLLGLGGEAAYPKPLLVEEILVVTFTEAATEELRERIRSNIHALRLACLCGESENPLFSALLTQLPDKPSAAQLLLDAERQMDEAAIYTIHGFCQRMLGSHAFESGSLFDQELIEDEQLLTRQACADFWRRYCYPLPFDVVSVIDQLWRGPDALQRELAPYLHGEAPQLHNPPAPDETLLQRHQQILARIDDIKQQWRQVAAQVEKCILESDVDKRSYSNRYLPGWVEGVSLWAEAKTTDYTLPKALERFAQSALNEKTKKGASPVLPVFSAIEMLLTTPLSLRDIVIDRALHDIRATVRSEKLRRAALGFDDLLSRMDEALRQPLGEQLAAAIRQRHPVAMIDEFQDTDPQQYRIFRAIYGEQPDSGMLLIGDPKQAIYAFRGADIFTYMRARADVKAHYTLETNWRSSHDMVSGVNRLFQCVDNPFIFSAIPFLPVKPAPSKQGLRFELDGVSQPALQFCLSGSSALGTGEYQQLMAQQCAMQIRDWLQAGQRHTAWLDNGRQRSPVQASDICVLVRSRHEAALVRDALRRLAIPSVYLSNRDSVFTTPQAREVLWLLQAVLAPEQERTLRSALATSLLGFSAQQIDALNQSEAEWDAQVDTFAEFRGLWQRRGVLPMLRSLMSHYHLAENLLASREGERRLTDFLHLGELLQHAGATLESEHALVRWLSQQILQPNPQAENQQLRLESDRHLVQIVTIHKSKGLEYPLVWLPFICHFRPQPEGVYHDRRTFQALLDVNSGEESQQLAEEERLAEDLRLLYVALTRSIYHCSVGVAPLQRTRRKSETTDMHLNALGYLLQRGKEADAETLVAALHALEGDGVAVSAVREWDGIPWQDSVEKPAVLRASECERLLTSNWRVTSYSGLQQHGAQQHPLQLGGAMAQELFPRLDVDAALDPRNLASEGSEQALTPHTFPKGAGPGTFLHSLFETLDFSQPVSVEWLEDQLTAHGMASGWAPTLQVWFSALLHAPLNADRAASDAPLTLASVHAQHRIAELAFYLPIDAPLQATALDALAKRYDPLSANCPPLSFQQVQGMLKGFIDLVFCWQGRYYLLDYKSNWLGESASAYTQPAMQSAMMAHRYDLQYQLYTLALHRYLRHRVPDYDYDRHIGGAIYLFLRGVDPVLPTNGIFTQRLPRAFVEHLDRLFSGQVALSGERL</sequence>
<dbReference type="EC" id="3.1.11.5" evidence="15"/>
<keyword evidence="12 15" id="KW-0413">Isomerase</keyword>
<dbReference type="CDD" id="cd22352">
    <property type="entry name" value="RecB_C-like"/>
    <property type="match status" value="1"/>
</dbReference>
<dbReference type="PROSITE" id="PS51198">
    <property type="entry name" value="UVRD_HELICASE_ATP_BIND"/>
    <property type="match status" value="1"/>
</dbReference>
<dbReference type="InterPro" id="IPR014017">
    <property type="entry name" value="DNA_helicase_UvrD-like_C"/>
</dbReference>
<evidence type="ECO:0000256" key="15">
    <source>
        <dbReference type="HAMAP-Rule" id="MF_01485"/>
    </source>
</evidence>
<dbReference type="Proteomes" id="UP000825886">
    <property type="component" value="Chromosome"/>
</dbReference>
<comment type="similarity">
    <text evidence="15">Belongs to the helicase family. UvrD subfamily.</text>
</comment>
<evidence type="ECO:0000256" key="9">
    <source>
        <dbReference type="ARBA" id="ARBA00022842"/>
    </source>
</evidence>
<gene>
    <name evidence="15 19" type="primary">recB</name>
    <name evidence="19" type="ORF">K6K13_19290</name>
</gene>
<feature type="binding site" evidence="15">
    <location>
        <position position="968"/>
    </location>
    <ligand>
        <name>Mg(2+)</name>
        <dbReference type="ChEBI" id="CHEBI:18420"/>
    </ligand>
</feature>
<evidence type="ECO:0000256" key="5">
    <source>
        <dbReference type="ARBA" id="ARBA00022801"/>
    </source>
</evidence>
<comment type="catalytic activity">
    <reaction evidence="14 15">
        <text>ATP + H2O = ADP + phosphate + H(+)</text>
        <dbReference type="Rhea" id="RHEA:13065"/>
        <dbReference type="ChEBI" id="CHEBI:15377"/>
        <dbReference type="ChEBI" id="CHEBI:15378"/>
        <dbReference type="ChEBI" id="CHEBI:30616"/>
        <dbReference type="ChEBI" id="CHEBI:43474"/>
        <dbReference type="ChEBI" id="CHEBI:456216"/>
        <dbReference type="EC" id="5.6.2.4"/>
    </reaction>
</comment>
<feature type="binding site" evidence="16">
    <location>
        <begin position="24"/>
        <end position="31"/>
    </location>
    <ligand>
        <name>ATP</name>
        <dbReference type="ChEBI" id="CHEBI:30616"/>
    </ligand>
</feature>
<accession>A0ABX9AJH8</accession>
<evidence type="ECO:0000259" key="18">
    <source>
        <dbReference type="PROSITE" id="PS51217"/>
    </source>
</evidence>
<evidence type="ECO:0000256" key="10">
    <source>
        <dbReference type="ARBA" id="ARBA00023125"/>
    </source>
</evidence>
<dbReference type="Gene3D" id="1.10.3170.10">
    <property type="entry name" value="Recbcd, chain B, domain 2"/>
    <property type="match status" value="1"/>
</dbReference>
<keyword evidence="6 15" id="KW-0347">Helicase</keyword>
<evidence type="ECO:0000256" key="8">
    <source>
        <dbReference type="ARBA" id="ARBA00022840"/>
    </source>
</evidence>
<evidence type="ECO:0000256" key="2">
    <source>
        <dbReference type="ARBA" id="ARBA00022723"/>
    </source>
</evidence>
<organism evidence="19 20">
    <name type="scientific">Symbiopectobacterium purcellii</name>
    <dbReference type="NCBI Taxonomy" id="2871826"/>
    <lineage>
        <taxon>Bacteria</taxon>
        <taxon>Pseudomonadati</taxon>
        <taxon>Pseudomonadota</taxon>
        <taxon>Gammaproteobacteria</taxon>
        <taxon>Enterobacterales</taxon>
        <taxon>Enterobacteriaceae</taxon>
    </lineage>
</organism>
<evidence type="ECO:0000256" key="3">
    <source>
        <dbReference type="ARBA" id="ARBA00022741"/>
    </source>
</evidence>
<evidence type="ECO:0000313" key="20">
    <source>
        <dbReference type="Proteomes" id="UP000825886"/>
    </source>
</evidence>
<evidence type="ECO:0000256" key="13">
    <source>
        <dbReference type="ARBA" id="ARBA00034617"/>
    </source>
</evidence>
<keyword evidence="1 15" id="KW-0540">Nuclease</keyword>
<comment type="cofactor">
    <cofactor evidence="15">
        <name>Mg(2+)</name>
        <dbReference type="ChEBI" id="CHEBI:18420"/>
    </cofactor>
    <text evidence="15">Binds 1 Mg(2+) ion per subunit.</text>
</comment>
<dbReference type="RefSeq" id="WP_222158424.1">
    <property type="nucleotide sequence ID" value="NZ_CP081864.1"/>
</dbReference>
<evidence type="ECO:0000313" key="19">
    <source>
        <dbReference type="EMBL" id="QZN95323.1"/>
    </source>
</evidence>
<comment type="domain">
    <text evidence="15">The C-terminal domain has nuclease activity and interacts with RecD. It interacts with RecA, facilitating its loading onto ssDNA.</text>
</comment>
<dbReference type="EC" id="5.6.2.4" evidence="15"/>
<keyword evidence="11 15" id="KW-0234">DNA repair</keyword>
<evidence type="ECO:0000256" key="14">
    <source>
        <dbReference type="ARBA" id="ARBA00048988"/>
    </source>
</evidence>
<dbReference type="Pfam" id="PF13361">
    <property type="entry name" value="UvrD_C"/>
    <property type="match status" value="1"/>
</dbReference>
<keyword evidence="8 15" id="KW-0067">ATP-binding</keyword>
<comment type="subunit">
    <text evidence="15">Heterotrimer of RecB, RecC and RecD. All subunits contribute to DNA-binding. Interacts with RecA.</text>
</comment>
<comment type="domain">
    <text evidence="15">The N-terminal DNA-binding domain is a ssDNA-dependent ATPase and has ATP-dependent 3'-5' helicase function. This domain interacts with RecC.</text>
</comment>
<feature type="region of interest" description="Nuclease activity, interacts with RecD and RecA" evidence="15">
    <location>
        <begin position="899"/>
        <end position="1201"/>
    </location>
</feature>
<dbReference type="Gene3D" id="3.90.320.10">
    <property type="match status" value="1"/>
</dbReference>
<evidence type="ECO:0000256" key="1">
    <source>
        <dbReference type="ARBA" id="ARBA00022722"/>
    </source>
</evidence>
<dbReference type="PROSITE" id="PS51217">
    <property type="entry name" value="UVRD_HELICASE_CTER"/>
    <property type="match status" value="1"/>
</dbReference>
<feature type="domain" description="UvrD-like helicase ATP-binding" evidence="17">
    <location>
        <begin position="3"/>
        <end position="450"/>
    </location>
</feature>